<evidence type="ECO:0000313" key="2">
    <source>
        <dbReference type="Proteomes" id="UP001303046"/>
    </source>
</evidence>
<evidence type="ECO:0000313" key="1">
    <source>
        <dbReference type="EMBL" id="KAK6727073.1"/>
    </source>
</evidence>
<organism evidence="1 2">
    <name type="scientific">Necator americanus</name>
    <name type="common">Human hookworm</name>
    <dbReference type="NCBI Taxonomy" id="51031"/>
    <lineage>
        <taxon>Eukaryota</taxon>
        <taxon>Metazoa</taxon>
        <taxon>Ecdysozoa</taxon>
        <taxon>Nematoda</taxon>
        <taxon>Chromadorea</taxon>
        <taxon>Rhabditida</taxon>
        <taxon>Rhabditina</taxon>
        <taxon>Rhabditomorpha</taxon>
        <taxon>Strongyloidea</taxon>
        <taxon>Ancylostomatidae</taxon>
        <taxon>Bunostominae</taxon>
        <taxon>Necator</taxon>
    </lineage>
</organism>
<evidence type="ECO:0008006" key="3">
    <source>
        <dbReference type="Google" id="ProtNLM"/>
    </source>
</evidence>
<dbReference type="Proteomes" id="UP001303046">
    <property type="component" value="Unassembled WGS sequence"/>
</dbReference>
<sequence length="113" mass="13059">MRIVRRKYNVGRIVRNHWVVGDIQIGMNLVFVDVMDDGSSANLFAVIQKYVQRDVACTDIWRGYNDLTMWVTPKKRSTPCELRGSDHRSAYAMHRKRLVSLEGSNSLRAPVKH</sequence>
<keyword evidence="2" id="KW-1185">Reference proteome</keyword>
<reference evidence="1 2" key="1">
    <citation type="submission" date="2023-08" db="EMBL/GenBank/DDBJ databases">
        <title>A Necator americanus chromosomal reference genome.</title>
        <authorList>
            <person name="Ilik V."/>
            <person name="Petrzelkova K.J."/>
            <person name="Pardy F."/>
            <person name="Fuh T."/>
            <person name="Niatou-Singa F.S."/>
            <person name="Gouil Q."/>
            <person name="Baker L."/>
            <person name="Ritchie M.E."/>
            <person name="Jex A.R."/>
            <person name="Gazzola D."/>
            <person name="Li H."/>
            <person name="Toshio Fujiwara R."/>
            <person name="Zhan B."/>
            <person name="Aroian R.V."/>
            <person name="Pafco B."/>
            <person name="Schwarz E.M."/>
        </authorList>
    </citation>
    <scope>NUCLEOTIDE SEQUENCE [LARGE SCALE GENOMIC DNA]</scope>
    <source>
        <strain evidence="1 2">Aroian</strain>
        <tissue evidence="1">Whole animal</tissue>
    </source>
</reference>
<gene>
    <name evidence="1" type="primary">Necator_chrI.g1146</name>
    <name evidence="1" type="ORF">RB195_005022</name>
</gene>
<name>A0ABR1BP54_NECAM</name>
<comment type="caution">
    <text evidence="1">The sequence shown here is derived from an EMBL/GenBank/DDBJ whole genome shotgun (WGS) entry which is preliminary data.</text>
</comment>
<accession>A0ABR1BP54</accession>
<protein>
    <recommendedName>
        <fullName evidence="3">ISXO2-like transposase domain-containing protein</fullName>
    </recommendedName>
</protein>
<proteinExistence type="predicted"/>
<dbReference type="EMBL" id="JAVFWL010000001">
    <property type="protein sequence ID" value="KAK6727073.1"/>
    <property type="molecule type" value="Genomic_DNA"/>
</dbReference>